<dbReference type="Pfam" id="PF00359">
    <property type="entry name" value="PTS_EIIA_2"/>
    <property type="match status" value="1"/>
</dbReference>
<proteinExistence type="predicted"/>
<organism evidence="2">
    <name type="scientific">marine sediment metagenome</name>
    <dbReference type="NCBI Taxonomy" id="412755"/>
    <lineage>
        <taxon>unclassified sequences</taxon>
        <taxon>metagenomes</taxon>
        <taxon>ecological metagenomes</taxon>
    </lineage>
</organism>
<dbReference type="SUPFAM" id="SSF55804">
    <property type="entry name" value="Phoshotransferase/anion transport protein"/>
    <property type="match status" value="1"/>
</dbReference>
<gene>
    <name evidence="2" type="ORF">S01H1_61399</name>
</gene>
<dbReference type="PROSITE" id="PS51094">
    <property type="entry name" value="PTS_EIIA_TYPE_2"/>
    <property type="match status" value="1"/>
</dbReference>
<feature type="domain" description="PTS EIIA type-2" evidence="1">
    <location>
        <begin position="12"/>
        <end position="155"/>
    </location>
</feature>
<dbReference type="Gene3D" id="3.40.930.10">
    <property type="entry name" value="Mannitol-specific EII, Chain A"/>
    <property type="match status" value="1"/>
</dbReference>
<dbReference type="AlphaFoldDB" id="X0XEB8"/>
<name>X0XEB8_9ZZZZ</name>
<reference evidence="2" key="1">
    <citation type="journal article" date="2014" name="Front. Microbiol.">
        <title>High frequency of phylogenetically diverse reductive dehalogenase-homologous genes in deep subseafloor sedimentary metagenomes.</title>
        <authorList>
            <person name="Kawai M."/>
            <person name="Futagami T."/>
            <person name="Toyoda A."/>
            <person name="Takaki Y."/>
            <person name="Nishi S."/>
            <person name="Hori S."/>
            <person name="Arai W."/>
            <person name="Tsubouchi T."/>
            <person name="Morono Y."/>
            <person name="Uchiyama I."/>
            <person name="Ito T."/>
            <person name="Fujiyama A."/>
            <person name="Inagaki F."/>
            <person name="Takami H."/>
        </authorList>
    </citation>
    <scope>NUCLEOTIDE SEQUENCE</scope>
    <source>
        <strain evidence="2">Expedition CK06-06</strain>
    </source>
</reference>
<accession>X0XEB8</accession>
<dbReference type="InterPro" id="IPR051541">
    <property type="entry name" value="PTS_SugarTrans_NitroReg"/>
</dbReference>
<sequence>KRDDFAEDRFHKLVMASKVVDIEEPVTMETLFKQVSEVLSIDLGIKSEELYDKLYEREMQTSTVVRDGLAIPHIVVDVENAHRIVLVRARTGIIFPGDKLVHVAFVLVGSTAIRGRSLHLKDLVAIAQTTQNPEFDKKWLEAKNKEELKSILLLAERSRGQE</sequence>
<dbReference type="EMBL" id="BARS01040255">
    <property type="protein sequence ID" value="GAG33762.1"/>
    <property type="molecule type" value="Genomic_DNA"/>
</dbReference>
<evidence type="ECO:0000313" key="2">
    <source>
        <dbReference type="EMBL" id="GAG33762.1"/>
    </source>
</evidence>
<feature type="non-terminal residue" evidence="2">
    <location>
        <position position="1"/>
    </location>
</feature>
<dbReference type="PANTHER" id="PTHR47738">
    <property type="entry name" value="PTS SYSTEM FRUCTOSE-LIKE EIIA COMPONENT-RELATED"/>
    <property type="match status" value="1"/>
</dbReference>
<dbReference type="InterPro" id="IPR016152">
    <property type="entry name" value="PTrfase/Anion_transptr"/>
</dbReference>
<protein>
    <recommendedName>
        <fullName evidence="1">PTS EIIA type-2 domain-containing protein</fullName>
    </recommendedName>
</protein>
<dbReference type="InterPro" id="IPR002178">
    <property type="entry name" value="PTS_EIIA_type-2_dom"/>
</dbReference>
<evidence type="ECO:0000259" key="1">
    <source>
        <dbReference type="PROSITE" id="PS51094"/>
    </source>
</evidence>
<comment type="caution">
    <text evidence="2">The sequence shown here is derived from an EMBL/GenBank/DDBJ whole genome shotgun (WGS) entry which is preliminary data.</text>
</comment>